<accession>A0ACA9Q1A0</accession>
<protein>
    <submittedName>
        <fullName evidence="1">15619_t:CDS:1</fullName>
    </submittedName>
</protein>
<reference evidence="1" key="1">
    <citation type="submission" date="2021-06" db="EMBL/GenBank/DDBJ databases">
        <authorList>
            <person name="Kallberg Y."/>
            <person name="Tangrot J."/>
            <person name="Rosling A."/>
        </authorList>
    </citation>
    <scope>NUCLEOTIDE SEQUENCE</scope>
    <source>
        <strain evidence="1">28 12/20/2015</strain>
    </source>
</reference>
<keyword evidence="2" id="KW-1185">Reference proteome</keyword>
<organism evidence="1 2">
    <name type="scientific">Cetraspora pellucida</name>
    <dbReference type="NCBI Taxonomy" id="1433469"/>
    <lineage>
        <taxon>Eukaryota</taxon>
        <taxon>Fungi</taxon>
        <taxon>Fungi incertae sedis</taxon>
        <taxon>Mucoromycota</taxon>
        <taxon>Glomeromycotina</taxon>
        <taxon>Glomeromycetes</taxon>
        <taxon>Diversisporales</taxon>
        <taxon>Gigasporaceae</taxon>
        <taxon>Cetraspora</taxon>
    </lineage>
</organism>
<feature type="non-terminal residue" evidence="1">
    <location>
        <position position="229"/>
    </location>
</feature>
<dbReference type="Proteomes" id="UP000789366">
    <property type="component" value="Unassembled WGS sequence"/>
</dbReference>
<comment type="caution">
    <text evidence="1">The sequence shown here is derived from an EMBL/GenBank/DDBJ whole genome shotgun (WGS) entry which is preliminary data.</text>
</comment>
<evidence type="ECO:0000313" key="2">
    <source>
        <dbReference type="Proteomes" id="UP000789366"/>
    </source>
</evidence>
<name>A0ACA9Q1A0_9GLOM</name>
<sequence length="229" mass="26838">MEDNLEYNYDSDFETTHINWEQESQSKGSRISFYLSATAKTPPSIQMVLGNKEKDKLSNSAKSKRSYKHRQPSFTWEYFKKKIDDTGEEVRICQILDESRQKCEQKYKNVESSTGNLIVHLRDEHRIISQDDVIVSKNINNITDNAYREKIAEFDPSFVVPGEKKIRTMIVKSFQYNHENLKNLIKIVENISLTMDFWSSRAKHGYLGVTATWITSNFEIKDVMLKNKY</sequence>
<dbReference type="EMBL" id="CAJVPW010032798">
    <property type="protein sequence ID" value="CAG8729576.1"/>
    <property type="molecule type" value="Genomic_DNA"/>
</dbReference>
<evidence type="ECO:0000313" key="1">
    <source>
        <dbReference type="EMBL" id="CAG8729576.1"/>
    </source>
</evidence>
<proteinExistence type="predicted"/>
<gene>
    <name evidence="1" type="ORF">SPELUC_LOCUS13011</name>
</gene>